<dbReference type="InterPro" id="IPR012910">
    <property type="entry name" value="Plug_dom"/>
</dbReference>
<dbReference type="Pfam" id="PF00593">
    <property type="entry name" value="TonB_dep_Rec_b-barrel"/>
    <property type="match status" value="1"/>
</dbReference>
<evidence type="ECO:0000256" key="4">
    <source>
        <dbReference type="ARBA" id="ARBA00022692"/>
    </source>
</evidence>
<dbReference type="Gene3D" id="2.60.40.1120">
    <property type="entry name" value="Carboxypeptidase-like, regulatory domain"/>
    <property type="match status" value="1"/>
</dbReference>
<gene>
    <name evidence="12" type="ORF">ERX46_09985</name>
</gene>
<dbReference type="OrthoDB" id="9804995at2"/>
<keyword evidence="13" id="KW-1185">Reference proteome</keyword>
<dbReference type="GO" id="GO:0015344">
    <property type="term" value="F:siderophore uptake transmembrane transporter activity"/>
    <property type="evidence" value="ECO:0007669"/>
    <property type="project" value="TreeGrafter"/>
</dbReference>
<keyword evidence="7" id="KW-0998">Cell outer membrane</keyword>
<evidence type="ECO:0000313" key="12">
    <source>
        <dbReference type="EMBL" id="RYM33266.1"/>
    </source>
</evidence>
<dbReference type="InterPro" id="IPR039426">
    <property type="entry name" value="TonB-dep_rcpt-like"/>
</dbReference>
<dbReference type="GO" id="GO:0009279">
    <property type="term" value="C:cell outer membrane"/>
    <property type="evidence" value="ECO:0007669"/>
    <property type="project" value="UniProtKB-SubCell"/>
</dbReference>
<keyword evidence="3" id="KW-1134">Transmembrane beta strand</keyword>
<dbReference type="Gene3D" id="2.40.170.20">
    <property type="entry name" value="TonB-dependent receptor, beta-barrel domain"/>
    <property type="match status" value="1"/>
</dbReference>
<evidence type="ECO:0000313" key="13">
    <source>
        <dbReference type="Proteomes" id="UP000293952"/>
    </source>
</evidence>
<dbReference type="Pfam" id="PF13715">
    <property type="entry name" value="CarbopepD_reg_2"/>
    <property type="match status" value="1"/>
</dbReference>
<keyword evidence="6 8" id="KW-0472">Membrane</keyword>
<evidence type="ECO:0000256" key="1">
    <source>
        <dbReference type="ARBA" id="ARBA00004571"/>
    </source>
</evidence>
<dbReference type="Pfam" id="PF07715">
    <property type="entry name" value="Plug"/>
    <property type="match status" value="1"/>
</dbReference>
<evidence type="ECO:0000256" key="9">
    <source>
        <dbReference type="SAM" id="SignalP"/>
    </source>
</evidence>
<dbReference type="SUPFAM" id="SSF56935">
    <property type="entry name" value="Porins"/>
    <property type="match status" value="1"/>
</dbReference>
<dbReference type="AlphaFoldDB" id="A0A4V1WFI0"/>
<dbReference type="InterPro" id="IPR000531">
    <property type="entry name" value="Beta-barrel_TonB"/>
</dbReference>
<dbReference type="Gene3D" id="2.170.130.10">
    <property type="entry name" value="TonB-dependent receptor, plug domain"/>
    <property type="match status" value="1"/>
</dbReference>
<name>A0A4V1WFI0_9FLAO</name>
<keyword evidence="4" id="KW-0812">Transmembrane</keyword>
<evidence type="ECO:0000256" key="7">
    <source>
        <dbReference type="ARBA" id="ARBA00023237"/>
    </source>
</evidence>
<feature type="domain" description="TonB-dependent receptor-like beta-barrel" evidence="10">
    <location>
        <begin position="334"/>
        <end position="749"/>
    </location>
</feature>
<organism evidence="12 13">
    <name type="scientific">Brumimicrobium glaciale</name>
    <dbReference type="NCBI Taxonomy" id="200475"/>
    <lineage>
        <taxon>Bacteria</taxon>
        <taxon>Pseudomonadati</taxon>
        <taxon>Bacteroidota</taxon>
        <taxon>Flavobacteriia</taxon>
        <taxon>Flavobacteriales</taxon>
        <taxon>Crocinitomicaceae</taxon>
        <taxon>Brumimicrobium</taxon>
    </lineage>
</organism>
<evidence type="ECO:0000259" key="10">
    <source>
        <dbReference type="Pfam" id="PF00593"/>
    </source>
</evidence>
<dbReference type="InterPro" id="IPR036942">
    <property type="entry name" value="Beta-barrel_TonB_sf"/>
</dbReference>
<evidence type="ECO:0000256" key="6">
    <source>
        <dbReference type="ARBA" id="ARBA00023136"/>
    </source>
</evidence>
<keyword evidence="5 8" id="KW-0798">TonB box</keyword>
<comment type="similarity">
    <text evidence="8">Belongs to the TonB-dependent receptor family.</text>
</comment>
<accession>A0A4V1WFI0</accession>
<protein>
    <submittedName>
        <fullName evidence="12">TonB-dependent receptor</fullName>
    </submittedName>
</protein>
<evidence type="ECO:0000256" key="5">
    <source>
        <dbReference type="ARBA" id="ARBA00023077"/>
    </source>
</evidence>
<dbReference type="InterPro" id="IPR037066">
    <property type="entry name" value="Plug_dom_sf"/>
</dbReference>
<reference evidence="12 13" key="1">
    <citation type="submission" date="2019-02" db="EMBL/GenBank/DDBJ databases">
        <title>Genome sequence of the sea-ice species Brumimicrobium glaciale.</title>
        <authorList>
            <person name="Bowman J.P."/>
        </authorList>
    </citation>
    <scope>NUCLEOTIDE SEQUENCE [LARGE SCALE GENOMIC DNA]</scope>
    <source>
        <strain evidence="12 13">IC156</strain>
    </source>
</reference>
<comment type="subcellular location">
    <subcellularLocation>
        <location evidence="1">Cell outer membrane</location>
        <topology evidence="1">Multi-pass membrane protein</topology>
    </subcellularLocation>
</comment>
<keyword evidence="2" id="KW-0813">Transport</keyword>
<dbReference type="InterPro" id="IPR008969">
    <property type="entry name" value="CarboxyPept-like_regulatory"/>
</dbReference>
<dbReference type="RefSeq" id="WP_130093727.1">
    <property type="nucleotide sequence ID" value="NZ_SETE01000004.1"/>
</dbReference>
<dbReference type="PANTHER" id="PTHR30069:SF57">
    <property type="entry name" value="TONB-DEPENDENT RECEPTOR"/>
    <property type="match status" value="1"/>
</dbReference>
<dbReference type="EMBL" id="SETE01000004">
    <property type="protein sequence ID" value="RYM33266.1"/>
    <property type="molecule type" value="Genomic_DNA"/>
</dbReference>
<feature type="chain" id="PRO_5020948983" evidence="9">
    <location>
        <begin position="20"/>
        <end position="808"/>
    </location>
</feature>
<keyword evidence="9" id="KW-0732">Signal</keyword>
<evidence type="ECO:0000256" key="8">
    <source>
        <dbReference type="RuleBase" id="RU003357"/>
    </source>
</evidence>
<dbReference type="Proteomes" id="UP000293952">
    <property type="component" value="Unassembled WGS sequence"/>
</dbReference>
<sequence>MKTLLSLIFISLCFTTVFGQNTGVITGTIKDKNLQEGLIGVVITLTGPDTVKAMTDINGEFNITAPVGRYNLETYYIGYKDFISYNINVNSGNAQVIEIELQDDVEEFGEVTINASKSVRATDMVTPLATQKLTAEEIKASPGGNFDVSKVIQVLPGVAGGSTPNRNDIIVRGGGPSENVYYLDGIEIPVLNHFQTQGASGGAAGILNVSFIREVQLTSSAFDSRYDNALASTIVIQQRNGNPNKLSGNIRLSGSEAAVTLEGPLGKKTTFLASARRSYLQFLFQLLDLPIRPDYWDFQYKINHKINAKTELNFIGIGAIDNFKLAIPEEADANTEYINRANPLIKQWNYTVGASLKRLINKGYFTVALSRNMFFNGADRYEDNATLGGNKLFSLKSFETENKLRIDFNQFFSGWKFSYGLSAQYVKYDLDLFNTVQDELQDSVGNVIAPAISFESKSAIEFYKFGVYSHLSKYFFKEKLLITGGLRSDMNTFTETGNNPFKTISPRISSSYAFNDKWNISASVGSYYKLPVYTALGFRDSTGNLANKGLEYINSIHYTIGTQFIPRNDLRFTFETFYKDYRNYPVSISDGISFANIGTDFSTVGNDSYSSVGRGRVYGFEAYMQQKLIKNLFYILSTTVYKSEFSGVDGVFRPSTWDYGFVVSTTFGYKFKKNWDLGIKYRVSGGQPYTPFDLSASRMNYLTTGVGTLDFAQINEKRLPLFQQLDLRVDKKINFKNVSLTLFLDIQNVFLYKIPSTPNYTFQRNADNTGFETTDGNPIASDGSNGIPVVLENSSATVVPSIGFIFEF</sequence>
<feature type="domain" description="TonB-dependent receptor plug" evidence="11">
    <location>
        <begin position="126"/>
        <end position="227"/>
    </location>
</feature>
<evidence type="ECO:0000256" key="3">
    <source>
        <dbReference type="ARBA" id="ARBA00022452"/>
    </source>
</evidence>
<keyword evidence="12" id="KW-0675">Receptor</keyword>
<comment type="caution">
    <text evidence="12">The sequence shown here is derived from an EMBL/GenBank/DDBJ whole genome shotgun (WGS) entry which is preliminary data.</text>
</comment>
<proteinExistence type="inferred from homology"/>
<feature type="signal peptide" evidence="9">
    <location>
        <begin position="1"/>
        <end position="19"/>
    </location>
</feature>
<dbReference type="PANTHER" id="PTHR30069">
    <property type="entry name" value="TONB-DEPENDENT OUTER MEMBRANE RECEPTOR"/>
    <property type="match status" value="1"/>
</dbReference>
<evidence type="ECO:0000259" key="11">
    <source>
        <dbReference type="Pfam" id="PF07715"/>
    </source>
</evidence>
<dbReference type="GO" id="GO:0044718">
    <property type="term" value="P:siderophore transmembrane transport"/>
    <property type="evidence" value="ECO:0007669"/>
    <property type="project" value="TreeGrafter"/>
</dbReference>
<evidence type="ECO:0000256" key="2">
    <source>
        <dbReference type="ARBA" id="ARBA00022448"/>
    </source>
</evidence>
<dbReference type="SUPFAM" id="SSF49464">
    <property type="entry name" value="Carboxypeptidase regulatory domain-like"/>
    <property type="match status" value="1"/>
</dbReference>